<evidence type="ECO:0000256" key="1">
    <source>
        <dbReference type="SAM" id="MobiDB-lite"/>
    </source>
</evidence>
<name>A0A7M7K8B3_VARDE</name>
<sequence>METITEEVLFVKAETFFDQLLNWSLGIAAVFQILCLICVGFAASGSRNKGRSTTVRPLNCRCCSRSATRLSAATRGASEEATSNASATNVNSTTIASRDQRRTSATSSNQARHGRHHRRRNR</sequence>
<evidence type="ECO:0000313" key="3">
    <source>
        <dbReference type="EnsemblMetazoa" id="XP_022663138"/>
    </source>
</evidence>
<feature type="compositionally biased region" description="Low complexity" evidence="1">
    <location>
        <begin position="79"/>
        <end position="89"/>
    </location>
</feature>
<dbReference type="AlphaFoldDB" id="A0A7M7K8B3"/>
<keyword evidence="2" id="KW-0472">Membrane</keyword>
<keyword evidence="2" id="KW-0812">Transmembrane</keyword>
<dbReference type="InParanoid" id="A0A7M7K8B3"/>
<feature type="region of interest" description="Disordered" evidence="1">
    <location>
        <begin position="73"/>
        <end position="122"/>
    </location>
</feature>
<feature type="compositionally biased region" description="Polar residues" evidence="1">
    <location>
        <begin position="90"/>
        <end position="111"/>
    </location>
</feature>
<organism evidence="3 4">
    <name type="scientific">Varroa destructor</name>
    <name type="common">Honeybee mite</name>
    <dbReference type="NCBI Taxonomy" id="109461"/>
    <lineage>
        <taxon>Eukaryota</taxon>
        <taxon>Metazoa</taxon>
        <taxon>Ecdysozoa</taxon>
        <taxon>Arthropoda</taxon>
        <taxon>Chelicerata</taxon>
        <taxon>Arachnida</taxon>
        <taxon>Acari</taxon>
        <taxon>Parasitiformes</taxon>
        <taxon>Mesostigmata</taxon>
        <taxon>Gamasina</taxon>
        <taxon>Dermanyssoidea</taxon>
        <taxon>Varroidae</taxon>
        <taxon>Varroa</taxon>
    </lineage>
</organism>
<dbReference type="KEGG" id="vde:111251103"/>
<keyword evidence="2" id="KW-1133">Transmembrane helix</keyword>
<dbReference type="EnsemblMetazoa" id="XM_022807403">
    <property type="protein sequence ID" value="XP_022663138"/>
    <property type="gene ID" value="LOC111251103"/>
</dbReference>
<protein>
    <submittedName>
        <fullName evidence="3">Uncharacterized protein</fullName>
    </submittedName>
</protein>
<feature type="compositionally biased region" description="Basic residues" evidence="1">
    <location>
        <begin position="112"/>
        <end position="122"/>
    </location>
</feature>
<keyword evidence="4" id="KW-1185">Reference proteome</keyword>
<evidence type="ECO:0000256" key="2">
    <source>
        <dbReference type="SAM" id="Phobius"/>
    </source>
</evidence>
<proteinExistence type="predicted"/>
<feature type="transmembrane region" description="Helical" evidence="2">
    <location>
        <begin position="20"/>
        <end position="43"/>
    </location>
</feature>
<reference evidence="3" key="1">
    <citation type="submission" date="2021-01" db="UniProtKB">
        <authorList>
            <consortium name="EnsemblMetazoa"/>
        </authorList>
    </citation>
    <scope>IDENTIFICATION</scope>
</reference>
<accession>A0A7M7K8B3</accession>
<dbReference type="GeneID" id="111251103"/>
<dbReference type="RefSeq" id="XP_022663138.1">
    <property type="nucleotide sequence ID" value="XM_022807403.1"/>
</dbReference>
<evidence type="ECO:0000313" key="4">
    <source>
        <dbReference type="Proteomes" id="UP000594260"/>
    </source>
</evidence>
<dbReference type="Proteomes" id="UP000594260">
    <property type="component" value="Unplaced"/>
</dbReference>